<keyword evidence="6" id="KW-0175">Coiled coil</keyword>
<dbReference type="GO" id="GO:0006879">
    <property type="term" value="P:intracellular iron ion homeostasis"/>
    <property type="evidence" value="ECO:0007669"/>
    <property type="project" value="InterPro"/>
</dbReference>
<dbReference type="EMBL" id="JBBPBK010000006">
    <property type="protein sequence ID" value="KAK9282781.1"/>
    <property type="molecule type" value="Genomic_DNA"/>
</dbReference>
<feature type="domain" description="BHLH" evidence="8">
    <location>
        <begin position="64"/>
        <end position="115"/>
    </location>
</feature>
<name>A0AAP0RW12_LIQFO</name>
<dbReference type="Proteomes" id="UP001415857">
    <property type="component" value="Unassembled WGS sequence"/>
</dbReference>
<dbReference type="GO" id="GO:0003677">
    <property type="term" value="F:DNA binding"/>
    <property type="evidence" value="ECO:0007669"/>
    <property type="project" value="UniProtKB-KW"/>
</dbReference>
<evidence type="ECO:0000256" key="5">
    <source>
        <dbReference type="ARBA" id="ARBA00023242"/>
    </source>
</evidence>
<feature type="coiled-coil region" evidence="6">
    <location>
        <begin position="105"/>
        <end position="160"/>
    </location>
</feature>
<dbReference type="Pfam" id="PF23177">
    <property type="entry name" value="bHLH_IRO3"/>
    <property type="match status" value="1"/>
</dbReference>
<evidence type="ECO:0000256" key="4">
    <source>
        <dbReference type="ARBA" id="ARBA00023163"/>
    </source>
</evidence>
<evidence type="ECO:0000313" key="9">
    <source>
        <dbReference type="EMBL" id="KAK9282781.1"/>
    </source>
</evidence>
<protein>
    <recommendedName>
        <fullName evidence="8">BHLH domain-containing protein</fullName>
    </recommendedName>
</protein>
<organism evidence="9 10">
    <name type="scientific">Liquidambar formosana</name>
    <name type="common">Formosan gum</name>
    <dbReference type="NCBI Taxonomy" id="63359"/>
    <lineage>
        <taxon>Eukaryota</taxon>
        <taxon>Viridiplantae</taxon>
        <taxon>Streptophyta</taxon>
        <taxon>Embryophyta</taxon>
        <taxon>Tracheophyta</taxon>
        <taxon>Spermatophyta</taxon>
        <taxon>Magnoliopsida</taxon>
        <taxon>eudicotyledons</taxon>
        <taxon>Gunneridae</taxon>
        <taxon>Pentapetalae</taxon>
        <taxon>Saxifragales</taxon>
        <taxon>Altingiaceae</taxon>
        <taxon>Liquidambar</taxon>
    </lineage>
</organism>
<dbReference type="GO" id="GO:0046983">
    <property type="term" value="F:protein dimerization activity"/>
    <property type="evidence" value="ECO:0007669"/>
    <property type="project" value="InterPro"/>
</dbReference>
<dbReference type="AlphaFoldDB" id="A0AAP0RW12"/>
<evidence type="ECO:0000256" key="3">
    <source>
        <dbReference type="ARBA" id="ARBA00023125"/>
    </source>
</evidence>
<comment type="subcellular location">
    <subcellularLocation>
        <location evidence="1">Nucleus</location>
    </subcellularLocation>
</comment>
<keyword evidence="10" id="KW-1185">Reference proteome</keyword>
<gene>
    <name evidence="9" type="ORF">L1049_011002</name>
</gene>
<evidence type="ECO:0000256" key="1">
    <source>
        <dbReference type="ARBA" id="ARBA00004123"/>
    </source>
</evidence>
<evidence type="ECO:0000256" key="7">
    <source>
        <dbReference type="SAM" id="MobiDB-lite"/>
    </source>
</evidence>
<evidence type="ECO:0000256" key="6">
    <source>
        <dbReference type="SAM" id="Coils"/>
    </source>
</evidence>
<keyword evidence="5" id="KW-0539">Nucleus</keyword>
<keyword evidence="3" id="KW-0238">DNA-binding</keyword>
<dbReference type="SMART" id="SM00353">
    <property type="entry name" value="HLH"/>
    <property type="match status" value="1"/>
</dbReference>
<proteinExistence type="predicted"/>
<dbReference type="InterPro" id="IPR057075">
    <property type="entry name" value="bHLH_IRO3"/>
</dbReference>
<dbReference type="InterPro" id="IPR011598">
    <property type="entry name" value="bHLH_dom"/>
</dbReference>
<reference evidence="9 10" key="1">
    <citation type="journal article" date="2024" name="Plant J.">
        <title>Genome sequences and population genomics reveal climatic adaptation and genomic divergence between two closely related sweetgum species.</title>
        <authorList>
            <person name="Xu W.Q."/>
            <person name="Ren C.Q."/>
            <person name="Zhang X.Y."/>
            <person name="Comes H.P."/>
            <person name="Liu X.H."/>
            <person name="Li Y.G."/>
            <person name="Kettle C.J."/>
            <person name="Jalonen R."/>
            <person name="Gaisberger H."/>
            <person name="Ma Y.Z."/>
            <person name="Qiu Y.X."/>
        </authorList>
    </citation>
    <scope>NUCLEOTIDE SEQUENCE [LARGE SCALE GENOMIC DNA]</scope>
    <source>
        <strain evidence="9">Hangzhou</strain>
    </source>
</reference>
<dbReference type="Gene3D" id="4.10.280.10">
    <property type="entry name" value="Helix-loop-helix DNA-binding domain"/>
    <property type="match status" value="1"/>
</dbReference>
<dbReference type="PANTHER" id="PTHR46133:SF8">
    <property type="entry name" value="TRANSCRIPTION FACTOR ILR3-LIKE"/>
    <property type="match status" value="1"/>
</dbReference>
<feature type="region of interest" description="Disordered" evidence="7">
    <location>
        <begin position="39"/>
        <end position="73"/>
    </location>
</feature>
<dbReference type="SUPFAM" id="SSF47459">
    <property type="entry name" value="HLH, helix-loop-helix DNA-binding domain"/>
    <property type="match status" value="1"/>
</dbReference>
<sequence>MSSVQNGNWRMEEFQGTSECISSAQPMSDQKITSARFWPDVPLNNENSAESTSSKKRARIDSSAGTGTKACREKMRRDRLNDRFLELCSILVPERPPNTDKVVILTDAARLLNQLHSEAKKLKERNESLQDSIRSLKLEKMELREEKLKLKSEKERTEQLVKGMSIPSSFCIASCILRNCQQQDSSLLGKLSTTNVAMGATCIFGYFSGPCPQASCCLSISP</sequence>
<evidence type="ECO:0000313" key="10">
    <source>
        <dbReference type="Proteomes" id="UP001415857"/>
    </source>
</evidence>
<dbReference type="PANTHER" id="PTHR46133">
    <property type="entry name" value="BHLH TRANSCRIPTION FACTOR"/>
    <property type="match status" value="1"/>
</dbReference>
<evidence type="ECO:0000256" key="2">
    <source>
        <dbReference type="ARBA" id="ARBA00023015"/>
    </source>
</evidence>
<accession>A0AAP0RW12</accession>
<dbReference type="GO" id="GO:0003700">
    <property type="term" value="F:DNA-binding transcription factor activity"/>
    <property type="evidence" value="ECO:0007669"/>
    <property type="project" value="InterPro"/>
</dbReference>
<keyword evidence="2" id="KW-0805">Transcription regulation</keyword>
<keyword evidence="4" id="KW-0804">Transcription</keyword>
<dbReference type="CDD" id="cd11446">
    <property type="entry name" value="bHLH_AtILR3_like"/>
    <property type="match status" value="1"/>
</dbReference>
<dbReference type="GO" id="GO:0005634">
    <property type="term" value="C:nucleus"/>
    <property type="evidence" value="ECO:0007669"/>
    <property type="project" value="UniProtKB-SubCell"/>
</dbReference>
<evidence type="ECO:0000259" key="8">
    <source>
        <dbReference type="PROSITE" id="PS50888"/>
    </source>
</evidence>
<comment type="caution">
    <text evidence="9">The sequence shown here is derived from an EMBL/GenBank/DDBJ whole genome shotgun (WGS) entry which is preliminary data.</text>
</comment>
<dbReference type="InterPro" id="IPR036638">
    <property type="entry name" value="HLH_DNA-bd_sf"/>
</dbReference>
<dbReference type="PROSITE" id="PS50888">
    <property type="entry name" value="BHLH"/>
    <property type="match status" value="1"/>
</dbReference>
<dbReference type="InterPro" id="IPR044818">
    <property type="entry name" value="ILR3-like"/>
</dbReference>